<name>A0ABQ8IFL2_9ROSI</name>
<evidence type="ECO:0000259" key="2">
    <source>
        <dbReference type="PROSITE" id="PS50181"/>
    </source>
</evidence>
<protein>
    <recommendedName>
        <fullName evidence="2">F-box domain-containing protein</fullName>
    </recommendedName>
</protein>
<dbReference type="PANTHER" id="PTHR47602">
    <property type="entry name" value="F-BOX PROTEIN SKIP22"/>
    <property type="match status" value="1"/>
</dbReference>
<dbReference type="Proteomes" id="UP000827721">
    <property type="component" value="Unassembled WGS sequence"/>
</dbReference>
<dbReference type="InterPro" id="IPR036047">
    <property type="entry name" value="F-box-like_dom_sf"/>
</dbReference>
<dbReference type="CDD" id="cd22165">
    <property type="entry name" value="F-box_AtSKIP22-like"/>
    <property type="match status" value="1"/>
</dbReference>
<keyword evidence="4" id="KW-1185">Reference proteome</keyword>
<proteinExistence type="predicted"/>
<comment type="caution">
    <text evidence="3">The sequence shown here is derived from an EMBL/GenBank/DDBJ whole genome shotgun (WGS) entry which is preliminary data.</text>
</comment>
<organism evidence="3 4">
    <name type="scientific">Xanthoceras sorbifolium</name>
    <dbReference type="NCBI Taxonomy" id="99658"/>
    <lineage>
        <taxon>Eukaryota</taxon>
        <taxon>Viridiplantae</taxon>
        <taxon>Streptophyta</taxon>
        <taxon>Embryophyta</taxon>
        <taxon>Tracheophyta</taxon>
        <taxon>Spermatophyta</taxon>
        <taxon>Magnoliopsida</taxon>
        <taxon>eudicotyledons</taxon>
        <taxon>Gunneridae</taxon>
        <taxon>Pentapetalae</taxon>
        <taxon>rosids</taxon>
        <taxon>malvids</taxon>
        <taxon>Sapindales</taxon>
        <taxon>Sapindaceae</taxon>
        <taxon>Xanthoceroideae</taxon>
        <taxon>Xanthoceras</taxon>
    </lineage>
</organism>
<dbReference type="InterPro" id="IPR001810">
    <property type="entry name" value="F-box_dom"/>
</dbReference>
<accession>A0ABQ8IFL2</accession>
<dbReference type="SMART" id="SM00256">
    <property type="entry name" value="FBOX"/>
    <property type="match status" value="1"/>
</dbReference>
<dbReference type="EMBL" id="JAFEMO010000002">
    <property type="protein sequence ID" value="KAH7575433.1"/>
    <property type="molecule type" value="Genomic_DNA"/>
</dbReference>
<dbReference type="PROSITE" id="PS50181">
    <property type="entry name" value="FBOX"/>
    <property type="match status" value="1"/>
</dbReference>
<dbReference type="Gene3D" id="1.20.1280.50">
    <property type="match status" value="1"/>
</dbReference>
<evidence type="ECO:0000256" key="1">
    <source>
        <dbReference type="SAM" id="MobiDB-lite"/>
    </source>
</evidence>
<evidence type="ECO:0000313" key="3">
    <source>
        <dbReference type="EMBL" id="KAH7575433.1"/>
    </source>
</evidence>
<gene>
    <name evidence="3" type="ORF">JRO89_XS02G0110300</name>
</gene>
<sequence>MKLRLRSIQTGETLRIQIPSPCTLHELQQILSQTISSSPSSLRFSLNRRDELHAPSPQASLQSLGVTSGDLIYYSLDSTAFVSETLAENQNFGNIQEPISGKADNSQDSETPDARSAVEETPVQDSEFSKETPIREIPNVEENQETQEFCGMDIDDGSVDLPSKRMSEPYFLRVLREELGDDVSAHKLLVISVHAILLESGFVGFDMVSGMRMDRIHIPDWWPSTNAAMSLGYTLPQLINNRSVNLIECIVLKFHCIGDLVNVYGSLAKDDPGLHKVFLNKNKFAPIIGSVWANSDPKDAVDDNDGSNNFYPESEIFEFWKMVKDGLALPLLIDLCERTGLNLPACLMRLPTELKVKILESLPAVDIVKMGCICSELRYLASNNDLWKQKYAEEFGGVSVAEPTANWKERFAVHWEFNKKRKRANTFHPRVARPLYFPARRDPYPFWIPIIRGDPDYMVQEPFGLPDRPLARSQVRRNFSPICGWRL</sequence>
<evidence type="ECO:0000313" key="4">
    <source>
        <dbReference type="Proteomes" id="UP000827721"/>
    </source>
</evidence>
<dbReference type="SUPFAM" id="SSF81383">
    <property type="entry name" value="F-box domain"/>
    <property type="match status" value="1"/>
</dbReference>
<dbReference type="Gene3D" id="3.40.1000.30">
    <property type="match status" value="1"/>
</dbReference>
<feature type="domain" description="F-box" evidence="2">
    <location>
        <begin position="344"/>
        <end position="390"/>
    </location>
</feature>
<dbReference type="Pfam" id="PF12937">
    <property type="entry name" value="F-box-like"/>
    <property type="match status" value="1"/>
</dbReference>
<feature type="region of interest" description="Disordered" evidence="1">
    <location>
        <begin position="95"/>
        <end position="144"/>
    </location>
</feature>
<dbReference type="PANTHER" id="PTHR47602:SF2">
    <property type="entry name" value="F-BOX PROTEIN SKIP22"/>
    <property type="match status" value="1"/>
</dbReference>
<reference evidence="3 4" key="1">
    <citation type="submission" date="2021-02" db="EMBL/GenBank/DDBJ databases">
        <title>Plant Genome Project.</title>
        <authorList>
            <person name="Zhang R.-G."/>
        </authorList>
    </citation>
    <scope>NUCLEOTIDE SEQUENCE [LARGE SCALE GENOMIC DNA]</scope>
    <source>
        <tissue evidence="3">Leaves</tissue>
    </source>
</reference>